<dbReference type="EMBL" id="JAPQKT010000006">
    <property type="protein sequence ID" value="KAJ5226546.1"/>
    <property type="molecule type" value="Genomic_DNA"/>
</dbReference>
<evidence type="ECO:0000256" key="1">
    <source>
        <dbReference type="SAM" id="MobiDB-lite"/>
    </source>
</evidence>
<dbReference type="Proteomes" id="UP001147733">
    <property type="component" value="Unassembled WGS sequence"/>
</dbReference>
<keyword evidence="4" id="KW-1185">Reference proteome</keyword>
<evidence type="ECO:0000256" key="2">
    <source>
        <dbReference type="SAM" id="SignalP"/>
    </source>
</evidence>
<proteinExistence type="predicted"/>
<feature type="signal peptide" evidence="2">
    <location>
        <begin position="1"/>
        <end position="19"/>
    </location>
</feature>
<gene>
    <name evidence="3" type="ORF">N7469_006552</name>
</gene>
<feature type="region of interest" description="Disordered" evidence="1">
    <location>
        <begin position="33"/>
        <end position="66"/>
    </location>
</feature>
<name>A0A9W9NUN5_PENCI</name>
<dbReference type="OrthoDB" id="5135415at2759"/>
<comment type="caution">
    <text evidence="3">The sequence shown here is derived from an EMBL/GenBank/DDBJ whole genome shotgun (WGS) entry which is preliminary data.</text>
</comment>
<reference evidence="3" key="1">
    <citation type="submission" date="2022-11" db="EMBL/GenBank/DDBJ databases">
        <authorList>
            <person name="Petersen C."/>
        </authorList>
    </citation>
    <scope>NUCLEOTIDE SEQUENCE</scope>
    <source>
        <strain evidence="3">IBT 23319</strain>
    </source>
</reference>
<organism evidence="3 4">
    <name type="scientific">Penicillium citrinum</name>
    <dbReference type="NCBI Taxonomy" id="5077"/>
    <lineage>
        <taxon>Eukaryota</taxon>
        <taxon>Fungi</taxon>
        <taxon>Dikarya</taxon>
        <taxon>Ascomycota</taxon>
        <taxon>Pezizomycotina</taxon>
        <taxon>Eurotiomycetes</taxon>
        <taxon>Eurotiomycetidae</taxon>
        <taxon>Eurotiales</taxon>
        <taxon>Aspergillaceae</taxon>
        <taxon>Penicillium</taxon>
    </lineage>
</organism>
<evidence type="ECO:0000313" key="4">
    <source>
        <dbReference type="Proteomes" id="UP001147733"/>
    </source>
</evidence>
<accession>A0A9W9NUN5</accession>
<reference evidence="3" key="2">
    <citation type="journal article" date="2023" name="IMA Fungus">
        <title>Comparative genomic study of the Penicillium genus elucidates a diverse pangenome and 15 lateral gene transfer events.</title>
        <authorList>
            <person name="Petersen C."/>
            <person name="Sorensen T."/>
            <person name="Nielsen M.R."/>
            <person name="Sondergaard T.E."/>
            <person name="Sorensen J.L."/>
            <person name="Fitzpatrick D.A."/>
            <person name="Frisvad J.C."/>
            <person name="Nielsen K.L."/>
        </authorList>
    </citation>
    <scope>NUCLEOTIDE SEQUENCE</scope>
    <source>
        <strain evidence="3">IBT 23319</strain>
    </source>
</reference>
<dbReference type="AlphaFoldDB" id="A0A9W9NUN5"/>
<dbReference type="GeneID" id="81384637"/>
<sequence length="163" mass="17423">MRVVYLISSLLAATALSSAVPQTPAEDAELIPIDDTFDPAGNESAPFGSEDEQGDNSLVVDDNEEDDVTASHIEERGIFDSGGRVCKKKNQKNCYHVKSNGRCKNLVSSNGKPFISGSADGGSLCTVYSEKGCPWIKGKRTGFDERGANFGFHAKSIDCSVKV</sequence>
<protein>
    <submittedName>
        <fullName evidence="3">Uncharacterized protein</fullName>
    </submittedName>
</protein>
<keyword evidence="2" id="KW-0732">Signal</keyword>
<evidence type="ECO:0000313" key="3">
    <source>
        <dbReference type="EMBL" id="KAJ5226546.1"/>
    </source>
</evidence>
<feature type="chain" id="PRO_5040832667" evidence="2">
    <location>
        <begin position="20"/>
        <end position="163"/>
    </location>
</feature>
<dbReference type="RefSeq" id="XP_056498911.1">
    <property type="nucleotide sequence ID" value="XM_056645470.1"/>
</dbReference>